<gene>
    <name evidence="1" type="ORF">CEXT_258061</name>
</gene>
<evidence type="ECO:0000313" key="2">
    <source>
        <dbReference type="Proteomes" id="UP001054945"/>
    </source>
</evidence>
<name>A0AAV4NJT5_CAEEX</name>
<comment type="caution">
    <text evidence="1">The sequence shown here is derived from an EMBL/GenBank/DDBJ whole genome shotgun (WGS) entry which is preliminary data.</text>
</comment>
<dbReference type="EMBL" id="BPLR01021023">
    <property type="protein sequence ID" value="GIX85036.1"/>
    <property type="molecule type" value="Genomic_DNA"/>
</dbReference>
<sequence length="144" mass="15984">MAEEFVKLAASHPGGKQGKFLSWLRKSDWVQSIALGQHLQLCLAAPWAEANGIPAVFWGGVFHSRFNWNPRNSLWLRKCDEVQNIALGQHLQLCLAPRDGGAPWGEANLIPVSILGSGFNCNRSLRFWKLIIYNGVCAEIMVGI</sequence>
<proteinExistence type="predicted"/>
<protein>
    <submittedName>
        <fullName evidence="1">Uncharacterized protein</fullName>
    </submittedName>
</protein>
<accession>A0AAV4NJT5</accession>
<reference evidence="1 2" key="1">
    <citation type="submission" date="2021-06" db="EMBL/GenBank/DDBJ databases">
        <title>Caerostris extrusa draft genome.</title>
        <authorList>
            <person name="Kono N."/>
            <person name="Arakawa K."/>
        </authorList>
    </citation>
    <scope>NUCLEOTIDE SEQUENCE [LARGE SCALE GENOMIC DNA]</scope>
</reference>
<organism evidence="1 2">
    <name type="scientific">Caerostris extrusa</name>
    <name type="common">Bark spider</name>
    <name type="synonym">Caerostris bankana</name>
    <dbReference type="NCBI Taxonomy" id="172846"/>
    <lineage>
        <taxon>Eukaryota</taxon>
        <taxon>Metazoa</taxon>
        <taxon>Ecdysozoa</taxon>
        <taxon>Arthropoda</taxon>
        <taxon>Chelicerata</taxon>
        <taxon>Arachnida</taxon>
        <taxon>Araneae</taxon>
        <taxon>Araneomorphae</taxon>
        <taxon>Entelegynae</taxon>
        <taxon>Araneoidea</taxon>
        <taxon>Araneidae</taxon>
        <taxon>Caerostris</taxon>
    </lineage>
</organism>
<dbReference type="AlphaFoldDB" id="A0AAV4NJT5"/>
<dbReference type="Proteomes" id="UP001054945">
    <property type="component" value="Unassembled WGS sequence"/>
</dbReference>
<evidence type="ECO:0000313" key="1">
    <source>
        <dbReference type="EMBL" id="GIX85036.1"/>
    </source>
</evidence>
<keyword evidence="2" id="KW-1185">Reference proteome</keyword>